<evidence type="ECO:0000256" key="10">
    <source>
        <dbReference type="SAM" id="MobiDB-lite"/>
    </source>
</evidence>
<feature type="compositionally biased region" description="Polar residues" evidence="10">
    <location>
        <begin position="491"/>
        <end position="507"/>
    </location>
</feature>
<comment type="caution">
    <text evidence="12">The sequence shown here is derived from an EMBL/GenBank/DDBJ whole genome shotgun (WGS) entry which is preliminary data.</text>
</comment>
<comment type="catalytic activity">
    <reaction evidence="7">
        <text>L-threonyl-[protein] + ATP = O-phospho-L-threonyl-[protein] + ADP + H(+)</text>
        <dbReference type="Rhea" id="RHEA:46608"/>
        <dbReference type="Rhea" id="RHEA-COMP:11060"/>
        <dbReference type="Rhea" id="RHEA-COMP:11605"/>
        <dbReference type="ChEBI" id="CHEBI:15378"/>
        <dbReference type="ChEBI" id="CHEBI:30013"/>
        <dbReference type="ChEBI" id="CHEBI:30616"/>
        <dbReference type="ChEBI" id="CHEBI:61977"/>
        <dbReference type="ChEBI" id="CHEBI:456216"/>
        <dbReference type="EC" id="2.7.11.22"/>
    </reaction>
</comment>
<accession>A0A8J4D484</accession>
<proteinExistence type="predicted"/>
<evidence type="ECO:0000256" key="5">
    <source>
        <dbReference type="ARBA" id="ARBA00022777"/>
    </source>
</evidence>
<dbReference type="PROSITE" id="PS00107">
    <property type="entry name" value="PROTEIN_KINASE_ATP"/>
    <property type="match status" value="1"/>
</dbReference>
<dbReference type="FunFam" id="1.10.510.10:FF:000980">
    <property type="entry name" value="Predicted protein"/>
    <property type="match status" value="1"/>
</dbReference>
<feature type="compositionally biased region" description="Gly residues" evidence="10">
    <location>
        <begin position="940"/>
        <end position="952"/>
    </location>
</feature>
<feature type="region of interest" description="Disordered" evidence="10">
    <location>
        <begin position="932"/>
        <end position="963"/>
    </location>
</feature>
<evidence type="ECO:0000313" key="12">
    <source>
        <dbReference type="EMBL" id="GIL95260.1"/>
    </source>
</evidence>
<evidence type="ECO:0000256" key="3">
    <source>
        <dbReference type="ARBA" id="ARBA00022679"/>
    </source>
</evidence>
<dbReference type="InterPro" id="IPR000719">
    <property type="entry name" value="Prot_kinase_dom"/>
</dbReference>
<dbReference type="Gene3D" id="3.30.200.20">
    <property type="entry name" value="Phosphorylase Kinase, domain 1"/>
    <property type="match status" value="1"/>
</dbReference>
<organism evidence="12 13">
    <name type="scientific">Volvox reticuliferus</name>
    <dbReference type="NCBI Taxonomy" id="1737510"/>
    <lineage>
        <taxon>Eukaryota</taxon>
        <taxon>Viridiplantae</taxon>
        <taxon>Chlorophyta</taxon>
        <taxon>core chlorophytes</taxon>
        <taxon>Chlorophyceae</taxon>
        <taxon>CS clade</taxon>
        <taxon>Chlamydomonadales</taxon>
        <taxon>Volvocaceae</taxon>
        <taxon>Volvox</taxon>
    </lineage>
</organism>
<evidence type="ECO:0000256" key="4">
    <source>
        <dbReference type="ARBA" id="ARBA00022741"/>
    </source>
</evidence>
<feature type="compositionally biased region" description="Low complexity" evidence="10">
    <location>
        <begin position="1556"/>
        <end position="1574"/>
    </location>
</feature>
<dbReference type="InterPro" id="IPR008271">
    <property type="entry name" value="Ser/Thr_kinase_AS"/>
</dbReference>
<dbReference type="GO" id="GO:0004693">
    <property type="term" value="F:cyclin-dependent protein serine/threonine kinase activity"/>
    <property type="evidence" value="ECO:0007669"/>
    <property type="project" value="UniProtKB-EC"/>
</dbReference>
<dbReference type="FunFam" id="3.30.200.20:FF:000049">
    <property type="entry name" value="cyclin-dependent kinase-like 1 isoform X1"/>
    <property type="match status" value="1"/>
</dbReference>
<dbReference type="EMBL" id="BNCQ01000002">
    <property type="protein sequence ID" value="GIL95260.1"/>
    <property type="molecule type" value="Genomic_DNA"/>
</dbReference>
<feature type="compositionally biased region" description="Low complexity" evidence="10">
    <location>
        <begin position="1499"/>
        <end position="1509"/>
    </location>
</feature>
<feature type="compositionally biased region" description="Low complexity" evidence="10">
    <location>
        <begin position="460"/>
        <end position="474"/>
    </location>
</feature>
<evidence type="ECO:0000259" key="11">
    <source>
        <dbReference type="PROSITE" id="PS50011"/>
    </source>
</evidence>
<dbReference type="EC" id="2.7.11.22" evidence="1"/>
<evidence type="ECO:0000256" key="8">
    <source>
        <dbReference type="ARBA" id="ARBA00048367"/>
    </source>
</evidence>
<evidence type="ECO:0000256" key="6">
    <source>
        <dbReference type="ARBA" id="ARBA00022840"/>
    </source>
</evidence>
<feature type="region of interest" description="Disordered" evidence="10">
    <location>
        <begin position="1452"/>
        <end position="1526"/>
    </location>
</feature>
<feature type="region of interest" description="Disordered" evidence="10">
    <location>
        <begin position="598"/>
        <end position="621"/>
    </location>
</feature>
<dbReference type="SMART" id="SM00220">
    <property type="entry name" value="S_TKc"/>
    <property type="match status" value="1"/>
</dbReference>
<feature type="compositionally biased region" description="Gly residues" evidence="10">
    <location>
        <begin position="1600"/>
        <end position="1617"/>
    </location>
</feature>
<evidence type="ECO:0000313" key="13">
    <source>
        <dbReference type="Proteomes" id="UP000722791"/>
    </source>
</evidence>
<keyword evidence="2" id="KW-0723">Serine/threonine-protein kinase</keyword>
<protein>
    <recommendedName>
        <fullName evidence="1">cyclin-dependent kinase</fullName>
        <ecNumber evidence="1">2.7.11.22</ecNumber>
    </recommendedName>
</protein>
<keyword evidence="3" id="KW-0808">Transferase</keyword>
<dbReference type="PROSITE" id="PS50011">
    <property type="entry name" value="PROTEIN_KINASE_DOM"/>
    <property type="match status" value="1"/>
</dbReference>
<dbReference type="GO" id="GO:0005524">
    <property type="term" value="F:ATP binding"/>
    <property type="evidence" value="ECO:0007669"/>
    <property type="project" value="UniProtKB-UniRule"/>
</dbReference>
<feature type="domain" description="Protein kinase" evidence="11">
    <location>
        <begin position="4"/>
        <end position="294"/>
    </location>
</feature>
<dbReference type="InterPro" id="IPR011009">
    <property type="entry name" value="Kinase-like_dom_sf"/>
</dbReference>
<evidence type="ECO:0000256" key="2">
    <source>
        <dbReference type="ARBA" id="ARBA00022527"/>
    </source>
</evidence>
<dbReference type="InterPro" id="IPR050117">
    <property type="entry name" value="MAPK"/>
</dbReference>
<dbReference type="Gene3D" id="1.10.510.10">
    <property type="entry name" value="Transferase(Phosphotransferase) domain 1"/>
    <property type="match status" value="1"/>
</dbReference>
<evidence type="ECO:0000256" key="7">
    <source>
        <dbReference type="ARBA" id="ARBA00047811"/>
    </source>
</evidence>
<dbReference type="PANTHER" id="PTHR24055">
    <property type="entry name" value="MITOGEN-ACTIVATED PROTEIN KINASE"/>
    <property type="match status" value="1"/>
</dbReference>
<feature type="region of interest" description="Disordered" evidence="10">
    <location>
        <begin position="857"/>
        <end position="880"/>
    </location>
</feature>
<dbReference type="Proteomes" id="UP000722791">
    <property type="component" value="Unassembled WGS sequence"/>
</dbReference>
<feature type="region of interest" description="Disordered" evidence="10">
    <location>
        <begin position="1301"/>
        <end position="1330"/>
    </location>
</feature>
<keyword evidence="5" id="KW-0418">Kinase</keyword>
<comment type="catalytic activity">
    <reaction evidence="8">
        <text>L-seryl-[protein] + ATP = O-phospho-L-seryl-[protein] + ADP + H(+)</text>
        <dbReference type="Rhea" id="RHEA:17989"/>
        <dbReference type="Rhea" id="RHEA-COMP:9863"/>
        <dbReference type="Rhea" id="RHEA-COMP:11604"/>
        <dbReference type="ChEBI" id="CHEBI:15378"/>
        <dbReference type="ChEBI" id="CHEBI:29999"/>
        <dbReference type="ChEBI" id="CHEBI:30616"/>
        <dbReference type="ChEBI" id="CHEBI:83421"/>
        <dbReference type="ChEBI" id="CHEBI:456216"/>
        <dbReference type="EC" id="2.7.11.22"/>
    </reaction>
</comment>
<feature type="region of interest" description="Disordered" evidence="10">
    <location>
        <begin position="460"/>
        <end position="565"/>
    </location>
</feature>
<name>A0A8J4D484_9CHLO</name>
<sequence>MENYEYIGDLGSGSYGFVWKCVQRSSGRIVAVKGFKLAHTDKKFLDQAIREVRMLRASCNHPNVVQLLEAFRSSSGRVYMVFEYVDRCLSTELHKRYTCGLPAAHTRLVLWQLLSAVAHLHSKKIIHRDIKPGNLLITSDGVLKLCDFGFARTTRGEPYQPDRFSSYVVTRWYRSPEMLVSDLYSAASDIWSLGCTFAEIATGRPLFPGTSSLDQLWRIMRCLGSLPPSQAERFAAAATAAGLPEPPPPPPRGKSLWQRLPELEMRLLDVVQACLRLDPAQRPTAVQLLQMTYFWEIPKLIVGTPLEKLYGEHGVATGRTGTASSRGGKQPELQQKQQPAGAGAGAAPPPSSASRGIAVQVMSSEELLREVTVTANNKDQTIASIGEGGNGEGGGSGTSRPASVLLSTVAASLLGEPPAPPGGSGSVQLVPLLATPPAPAPQGLDVGNALSMVTSTGTVTAPAPAAPHPSNGAAKALPVRSASAKKPPGVSLSSHPGQPTSPLASLSPQPPTATRGRSGGNSNASPRILPPIAKQPSKRLVPLTPTPPATAAPATAASEYPSMQTTPFGTGVLDVRRDGDADAEPGVAVLVRERSSTCEGAVDRPMGHPYNTGNRPMGATDAVSASKSRHELMTWAEGRASATAAAAAAAAAAAVGSRAQSRIELVNSQDRPATAASKEGLLDDDDGAATDPRVDSNGAVNTGLGLLPDGADDVLSDGDGHVSDDDELMEYFATKSATVAASGVSRRAMTVPNPLINAVVPRPSTADAGCGAAAAIASGGCIGGVAPAASGGAVASSVSQRRMPVDAFHAGVQGVHHALYGNRQINNGGSSLSCATTMNRRVVTMVMRTADNITGGSGGAVGASGAAPGSDGDLGSAQQTTPFRYTKRATVGSYLTMPSQQPTASGDLPMDAASRATAATMRSRIGAFPGATGTDEGLYHGPGPGIGVGVGASGPAQAQSATHGGLPALHTHHIPHAMTTTTGTGLALSSSMPYTAGNYGRTSMPTGGYITTGAQGNGSAIVAGSGRRRAISRQVSVVFNQLMYDALPEIGTPGGAPDVPAGTPPRRRVVMSGFTPCRTAAARAAAEGIPPAAAMAAVLGEALQSTTTDLSVACSPIHTNRSVDLLSPDQDTGPHCDTTAAGAAAGGAPAAAAAALRRHHRWHASLASLQEITAMATTSSAGAAGTVAGNAATAAGAASASYHTYQAAVPNGDAGPVLGSSAPAICNHRMQRSQEHIAAAISSGPAAGPVAIAAGRSPFQLMASTGNTGSVATVSPSTKIGPTYGTPTSGARVFQQTPLTPAARSRLASGNVTRESQGTSGHMARDGDIESPSAELDPLGTWGGSGSSPAVAMTTTTSVGLPPPPQPPVQPCTAVGFNGLPLPIRGRLGRWASGLIDSLPEDREVVHVAYGDWRGSYNDGSLETGGGCDDAIQMLGADGSADWVAASSAAEVLSSGGGGRGTGSASQLSLPRGAAGPWPPGVCQRTTHSGSGLDPRGNAVAAAVPAGTASMPPPRAGSPRIPSRRSRRNFQMAVAQQPSLSGITVTAAATTAATTAATLPASNSRPLSRTSSSPAGVRTQQSEPPAAGMSKSRERHASSGGNGAHGGIDGGTGGGKSGSKWPRAKAFLGGRLISSLVKKFRDQASEK</sequence>
<keyword evidence="4 9" id="KW-0547">Nucleotide-binding</keyword>
<dbReference type="InterPro" id="IPR017441">
    <property type="entry name" value="Protein_kinase_ATP_BS"/>
</dbReference>
<feature type="compositionally biased region" description="Polar residues" evidence="10">
    <location>
        <begin position="1308"/>
        <end position="1320"/>
    </location>
</feature>
<feature type="compositionally biased region" description="Gly residues" evidence="10">
    <location>
        <begin position="386"/>
        <end position="397"/>
    </location>
</feature>
<feature type="region of interest" description="Disordered" evidence="10">
    <location>
        <begin position="382"/>
        <end position="401"/>
    </location>
</feature>
<keyword evidence="6 9" id="KW-0067">ATP-binding</keyword>
<feature type="region of interest" description="Disordered" evidence="10">
    <location>
        <begin position="1556"/>
        <end position="1623"/>
    </location>
</feature>
<feature type="region of interest" description="Disordered" evidence="10">
    <location>
        <begin position="665"/>
        <end position="720"/>
    </location>
</feature>
<evidence type="ECO:0000256" key="9">
    <source>
        <dbReference type="PROSITE-ProRule" id="PRU10141"/>
    </source>
</evidence>
<feature type="binding site" evidence="9">
    <location>
        <position position="33"/>
    </location>
    <ligand>
        <name>ATP</name>
        <dbReference type="ChEBI" id="CHEBI:30616"/>
    </ligand>
</feature>
<reference evidence="12" key="1">
    <citation type="journal article" date="2021" name="Proc. Natl. Acad. Sci. U.S.A.">
        <title>Three genomes in the algal genus Volvox reveal the fate of a haploid sex-determining region after a transition to homothallism.</title>
        <authorList>
            <person name="Yamamoto K."/>
            <person name="Hamaji T."/>
            <person name="Kawai-Toyooka H."/>
            <person name="Matsuzaki R."/>
            <person name="Takahashi F."/>
            <person name="Nishimura Y."/>
            <person name="Kawachi M."/>
            <person name="Noguchi H."/>
            <person name="Minakuchi Y."/>
            <person name="Umen J.G."/>
            <person name="Toyoda A."/>
            <person name="Nozaki H."/>
        </authorList>
    </citation>
    <scope>NUCLEOTIDE SEQUENCE</scope>
    <source>
        <strain evidence="12">NIES-3785</strain>
    </source>
</reference>
<feature type="compositionally biased region" description="Low complexity" evidence="10">
    <location>
        <begin position="863"/>
        <end position="877"/>
    </location>
</feature>
<dbReference type="SUPFAM" id="SSF56112">
    <property type="entry name" value="Protein kinase-like (PK-like)"/>
    <property type="match status" value="1"/>
</dbReference>
<feature type="region of interest" description="Disordered" evidence="10">
    <location>
        <begin position="317"/>
        <end position="356"/>
    </location>
</feature>
<evidence type="ECO:0000256" key="1">
    <source>
        <dbReference type="ARBA" id="ARBA00012425"/>
    </source>
</evidence>
<dbReference type="PROSITE" id="PS00108">
    <property type="entry name" value="PROTEIN_KINASE_ST"/>
    <property type="match status" value="1"/>
</dbReference>
<feature type="compositionally biased region" description="Low complexity" evidence="10">
    <location>
        <begin position="317"/>
        <end position="328"/>
    </location>
</feature>
<gene>
    <name evidence="12" type="ORF">Vretimale_1335</name>
</gene>
<dbReference type="Pfam" id="PF00069">
    <property type="entry name" value="Pkinase"/>
    <property type="match status" value="1"/>
</dbReference>